<proteinExistence type="predicted"/>
<evidence type="ECO:0000313" key="2">
    <source>
        <dbReference type="Proteomes" id="UP000297245"/>
    </source>
</evidence>
<dbReference type="EMBL" id="ML179525">
    <property type="protein sequence ID" value="THU85868.1"/>
    <property type="molecule type" value="Genomic_DNA"/>
</dbReference>
<keyword evidence="2" id="KW-1185">Reference proteome</keyword>
<name>A0A4S8LC13_DENBC</name>
<protein>
    <submittedName>
        <fullName evidence="1">Uncharacterized protein</fullName>
    </submittedName>
</protein>
<accession>A0A4S8LC13</accession>
<dbReference type="AlphaFoldDB" id="A0A4S8LC13"/>
<dbReference type="Proteomes" id="UP000297245">
    <property type="component" value="Unassembled WGS sequence"/>
</dbReference>
<reference evidence="1 2" key="1">
    <citation type="journal article" date="2019" name="Nat. Ecol. Evol.">
        <title>Megaphylogeny resolves global patterns of mushroom evolution.</title>
        <authorList>
            <person name="Varga T."/>
            <person name="Krizsan K."/>
            <person name="Foldi C."/>
            <person name="Dima B."/>
            <person name="Sanchez-Garcia M."/>
            <person name="Sanchez-Ramirez S."/>
            <person name="Szollosi G.J."/>
            <person name="Szarkandi J.G."/>
            <person name="Papp V."/>
            <person name="Albert L."/>
            <person name="Andreopoulos W."/>
            <person name="Angelini C."/>
            <person name="Antonin V."/>
            <person name="Barry K.W."/>
            <person name="Bougher N.L."/>
            <person name="Buchanan P."/>
            <person name="Buyck B."/>
            <person name="Bense V."/>
            <person name="Catcheside P."/>
            <person name="Chovatia M."/>
            <person name="Cooper J."/>
            <person name="Damon W."/>
            <person name="Desjardin D."/>
            <person name="Finy P."/>
            <person name="Geml J."/>
            <person name="Haridas S."/>
            <person name="Hughes K."/>
            <person name="Justo A."/>
            <person name="Karasinski D."/>
            <person name="Kautmanova I."/>
            <person name="Kiss B."/>
            <person name="Kocsube S."/>
            <person name="Kotiranta H."/>
            <person name="LaButti K.M."/>
            <person name="Lechner B.E."/>
            <person name="Liimatainen K."/>
            <person name="Lipzen A."/>
            <person name="Lukacs Z."/>
            <person name="Mihaltcheva S."/>
            <person name="Morgado L.N."/>
            <person name="Niskanen T."/>
            <person name="Noordeloos M.E."/>
            <person name="Ohm R.A."/>
            <person name="Ortiz-Santana B."/>
            <person name="Ovrebo C."/>
            <person name="Racz N."/>
            <person name="Riley R."/>
            <person name="Savchenko A."/>
            <person name="Shiryaev A."/>
            <person name="Soop K."/>
            <person name="Spirin V."/>
            <person name="Szebenyi C."/>
            <person name="Tomsovsky M."/>
            <person name="Tulloss R.E."/>
            <person name="Uehling J."/>
            <person name="Grigoriev I.V."/>
            <person name="Vagvolgyi C."/>
            <person name="Papp T."/>
            <person name="Martin F.M."/>
            <person name="Miettinen O."/>
            <person name="Hibbett D.S."/>
            <person name="Nagy L.G."/>
        </authorList>
    </citation>
    <scope>NUCLEOTIDE SEQUENCE [LARGE SCALE GENOMIC DNA]</scope>
    <source>
        <strain evidence="1 2">CBS 962.96</strain>
    </source>
</reference>
<organism evidence="1 2">
    <name type="scientific">Dendrothele bispora (strain CBS 962.96)</name>
    <dbReference type="NCBI Taxonomy" id="1314807"/>
    <lineage>
        <taxon>Eukaryota</taxon>
        <taxon>Fungi</taxon>
        <taxon>Dikarya</taxon>
        <taxon>Basidiomycota</taxon>
        <taxon>Agaricomycotina</taxon>
        <taxon>Agaricomycetes</taxon>
        <taxon>Agaricomycetidae</taxon>
        <taxon>Agaricales</taxon>
        <taxon>Agaricales incertae sedis</taxon>
        <taxon>Dendrothele</taxon>
    </lineage>
</organism>
<gene>
    <name evidence="1" type="ORF">K435DRAFT_378221</name>
</gene>
<evidence type="ECO:0000313" key="1">
    <source>
        <dbReference type="EMBL" id="THU85868.1"/>
    </source>
</evidence>
<sequence length="236" mass="26219">MTTTISEELLSLHRGCNPKQLTKISNILQVEKDIEAFHSAILESPDITSDTARILRESVVFPGNDHIGDDPAIESTHASAIYYSSAHHFVRRFWYGITPVDGKVKSQTVGNAGRDICLLFIECRSADISMAYLTGCSGSTLASLLVQYRGKKTAYVADYSDPGSNEDDYNAGGVQEQIDMVIKDIGLEGQIQTMEMIDLLIREEFPLYSKTQFYLESSDKSVALQHVISKGLQKNW</sequence>